<accession>A0AAN8QDU9</accession>
<evidence type="ECO:0000256" key="4">
    <source>
        <dbReference type="ARBA" id="ARBA00022490"/>
    </source>
</evidence>
<evidence type="ECO:0000256" key="6">
    <source>
        <dbReference type="ARBA" id="ARBA00022801"/>
    </source>
</evidence>
<evidence type="ECO:0000256" key="10">
    <source>
        <dbReference type="ARBA" id="ARBA00023242"/>
    </source>
</evidence>
<keyword evidence="4" id="KW-0963">Cytoplasm</keyword>
<dbReference type="GO" id="GO:0016787">
    <property type="term" value="F:hydrolase activity"/>
    <property type="evidence" value="ECO:0007669"/>
    <property type="project" value="UniProtKB-KW"/>
</dbReference>
<keyword evidence="10" id="KW-0539">Nucleus</keyword>
<dbReference type="Pfam" id="PF13621">
    <property type="entry name" value="Cupin_8"/>
    <property type="match status" value="1"/>
</dbReference>
<feature type="domain" description="JmjC" evidence="13">
    <location>
        <begin position="139"/>
        <end position="314"/>
    </location>
</feature>
<proteinExistence type="predicted"/>
<dbReference type="InterPro" id="IPR014710">
    <property type="entry name" value="RmlC-like_jellyroll"/>
</dbReference>
<dbReference type="PROSITE" id="PS51184">
    <property type="entry name" value="JMJC"/>
    <property type="match status" value="1"/>
</dbReference>
<evidence type="ECO:0000256" key="11">
    <source>
        <dbReference type="ARBA" id="ARBA00066577"/>
    </source>
</evidence>
<dbReference type="EMBL" id="JAZGQO010000002">
    <property type="protein sequence ID" value="KAK6190056.1"/>
    <property type="molecule type" value="Genomic_DNA"/>
</dbReference>
<comment type="cofactor">
    <cofactor evidence="1">
        <name>Fe(2+)</name>
        <dbReference type="ChEBI" id="CHEBI:29033"/>
    </cofactor>
</comment>
<keyword evidence="9" id="KW-1015">Disulfide bond</keyword>
<evidence type="ECO:0000313" key="14">
    <source>
        <dbReference type="EMBL" id="KAK6190056.1"/>
    </source>
</evidence>
<comment type="caution">
    <text evidence="14">The sequence shown here is derived from an EMBL/GenBank/DDBJ whole genome shotgun (WGS) entry which is preliminary data.</text>
</comment>
<evidence type="ECO:0000256" key="2">
    <source>
        <dbReference type="ARBA" id="ARBA00004123"/>
    </source>
</evidence>
<reference evidence="14 15" key="1">
    <citation type="submission" date="2024-01" db="EMBL/GenBank/DDBJ databases">
        <title>The genome of the rayed Mediterranean limpet Patella caerulea (Linnaeus, 1758).</title>
        <authorList>
            <person name="Anh-Thu Weber A."/>
            <person name="Halstead-Nussloch G."/>
        </authorList>
    </citation>
    <scope>NUCLEOTIDE SEQUENCE [LARGE SCALE GENOMIC DNA]</scope>
    <source>
        <strain evidence="14">AATW-2023a</strain>
        <tissue evidence="14">Whole specimen</tissue>
    </source>
</reference>
<evidence type="ECO:0000313" key="15">
    <source>
        <dbReference type="Proteomes" id="UP001347796"/>
    </source>
</evidence>
<dbReference type="SMART" id="SM00558">
    <property type="entry name" value="JmjC"/>
    <property type="match status" value="1"/>
</dbReference>
<keyword evidence="6" id="KW-0378">Hydrolase</keyword>
<dbReference type="FunFam" id="2.60.120.10:FF:000059">
    <property type="entry name" value="jmjC domain-containing protein 7"/>
    <property type="match status" value="1"/>
</dbReference>
<keyword evidence="7" id="KW-0560">Oxidoreductase</keyword>
<dbReference type="Proteomes" id="UP001347796">
    <property type="component" value="Unassembled WGS sequence"/>
</dbReference>
<dbReference type="GO" id="GO:0106155">
    <property type="term" value="F:peptidyl-lysine 3-dioxygenase activity"/>
    <property type="evidence" value="ECO:0007669"/>
    <property type="project" value="UniProtKB-EC"/>
</dbReference>
<keyword evidence="5" id="KW-0479">Metal-binding</keyword>
<dbReference type="GO" id="GO:0005634">
    <property type="term" value="C:nucleus"/>
    <property type="evidence" value="ECO:0007669"/>
    <property type="project" value="UniProtKB-SubCell"/>
</dbReference>
<sequence>MDGEKLTSKTDSEDLKTTLQSCIDSLTTEANELYLDQTVPVLNSPPAPLQFYRDFISPNKPVVIRNLINHWSALRKWGPSYFRETIGNLQVTATVTPNGYADAIHDGKFVMPEERLMSMSSFLDILDTPGKEVFYIQKQNSNLTDEFTEILKDVDSDLKLGEEAFGKQPDAVNFWMGDGRAVTSMHRDHYENLYCVISGWKKFILIPPTDLPYIPYEDYPTGIFKQVDGTWSVVDDPNTIQVPWIAIDPLHPDTASYPQYKKATPREITVRAGETLYLPSLWFHHVQQSHGCIAVNYWYDMEYDIKYNYYKFLEKLTSVIK</sequence>
<evidence type="ECO:0000256" key="3">
    <source>
        <dbReference type="ARBA" id="ARBA00004496"/>
    </source>
</evidence>
<evidence type="ECO:0000256" key="12">
    <source>
        <dbReference type="ARBA" id="ARBA00071397"/>
    </source>
</evidence>
<evidence type="ECO:0000256" key="8">
    <source>
        <dbReference type="ARBA" id="ARBA00023004"/>
    </source>
</evidence>
<evidence type="ECO:0000256" key="7">
    <source>
        <dbReference type="ARBA" id="ARBA00023002"/>
    </source>
</evidence>
<dbReference type="PANTHER" id="PTHR12461">
    <property type="entry name" value="HYPOXIA-INDUCIBLE FACTOR 1 ALPHA INHIBITOR-RELATED"/>
    <property type="match status" value="1"/>
</dbReference>
<dbReference type="GO" id="GO:0046872">
    <property type="term" value="F:metal ion binding"/>
    <property type="evidence" value="ECO:0007669"/>
    <property type="project" value="UniProtKB-KW"/>
</dbReference>
<evidence type="ECO:0000256" key="9">
    <source>
        <dbReference type="ARBA" id="ARBA00023157"/>
    </source>
</evidence>
<organism evidence="14 15">
    <name type="scientific">Patella caerulea</name>
    <name type="common">Rayed Mediterranean limpet</name>
    <dbReference type="NCBI Taxonomy" id="87958"/>
    <lineage>
        <taxon>Eukaryota</taxon>
        <taxon>Metazoa</taxon>
        <taxon>Spiralia</taxon>
        <taxon>Lophotrochozoa</taxon>
        <taxon>Mollusca</taxon>
        <taxon>Gastropoda</taxon>
        <taxon>Patellogastropoda</taxon>
        <taxon>Patelloidea</taxon>
        <taxon>Patellidae</taxon>
        <taxon>Patella</taxon>
    </lineage>
</organism>
<name>A0AAN8QDU9_PATCE</name>
<dbReference type="AlphaFoldDB" id="A0AAN8QDU9"/>
<dbReference type="PANTHER" id="PTHR12461:SF99">
    <property type="entry name" value="BIFUNCTIONAL PEPTIDASE AND (3S)-LYSYL HYDROXYLASE JMJD7"/>
    <property type="match status" value="1"/>
</dbReference>
<dbReference type="Gene3D" id="2.60.120.10">
    <property type="entry name" value="Jelly Rolls"/>
    <property type="match status" value="1"/>
</dbReference>
<evidence type="ECO:0000256" key="5">
    <source>
        <dbReference type="ARBA" id="ARBA00022723"/>
    </source>
</evidence>
<keyword evidence="15" id="KW-1185">Reference proteome</keyword>
<evidence type="ECO:0000256" key="1">
    <source>
        <dbReference type="ARBA" id="ARBA00001954"/>
    </source>
</evidence>
<gene>
    <name evidence="14" type="ORF">SNE40_001998</name>
</gene>
<dbReference type="GO" id="GO:0005737">
    <property type="term" value="C:cytoplasm"/>
    <property type="evidence" value="ECO:0007669"/>
    <property type="project" value="UniProtKB-SubCell"/>
</dbReference>
<keyword evidence="8" id="KW-0408">Iron</keyword>
<dbReference type="InterPro" id="IPR003347">
    <property type="entry name" value="JmjC_dom"/>
</dbReference>
<evidence type="ECO:0000259" key="13">
    <source>
        <dbReference type="PROSITE" id="PS51184"/>
    </source>
</evidence>
<comment type="subcellular location">
    <subcellularLocation>
        <location evidence="3">Cytoplasm</location>
    </subcellularLocation>
    <subcellularLocation>
        <location evidence="2">Nucleus</location>
    </subcellularLocation>
</comment>
<dbReference type="EC" id="1.14.11.63" evidence="11"/>
<dbReference type="SUPFAM" id="SSF51197">
    <property type="entry name" value="Clavaminate synthase-like"/>
    <property type="match status" value="1"/>
</dbReference>
<protein>
    <recommendedName>
        <fullName evidence="12">Bifunctional peptidase and (3S)-lysyl hydroxylase JMJD7</fullName>
        <ecNumber evidence="11">1.14.11.63</ecNumber>
    </recommendedName>
</protein>
<dbReference type="InterPro" id="IPR041667">
    <property type="entry name" value="Cupin_8"/>
</dbReference>